<protein>
    <submittedName>
        <fullName evidence="2">Uncharacterized protein</fullName>
    </submittedName>
</protein>
<feature type="chain" id="PRO_5044827745" evidence="1">
    <location>
        <begin position="20"/>
        <end position="100"/>
    </location>
</feature>
<gene>
    <name evidence="2" type="ORF">M5K25_022393</name>
</gene>
<evidence type="ECO:0000256" key="1">
    <source>
        <dbReference type="SAM" id="SignalP"/>
    </source>
</evidence>
<accession>A0ABD0U645</accession>
<evidence type="ECO:0000313" key="3">
    <source>
        <dbReference type="Proteomes" id="UP001552299"/>
    </source>
</evidence>
<feature type="signal peptide" evidence="1">
    <location>
        <begin position="1"/>
        <end position="19"/>
    </location>
</feature>
<organism evidence="2 3">
    <name type="scientific">Dendrobium thyrsiflorum</name>
    <name type="common">Pinecone-like raceme dendrobium</name>
    <name type="synonym">Orchid</name>
    <dbReference type="NCBI Taxonomy" id="117978"/>
    <lineage>
        <taxon>Eukaryota</taxon>
        <taxon>Viridiplantae</taxon>
        <taxon>Streptophyta</taxon>
        <taxon>Embryophyta</taxon>
        <taxon>Tracheophyta</taxon>
        <taxon>Spermatophyta</taxon>
        <taxon>Magnoliopsida</taxon>
        <taxon>Liliopsida</taxon>
        <taxon>Asparagales</taxon>
        <taxon>Orchidaceae</taxon>
        <taxon>Epidendroideae</taxon>
        <taxon>Malaxideae</taxon>
        <taxon>Dendrobiinae</taxon>
        <taxon>Dendrobium</taxon>
    </lineage>
</organism>
<sequence length="100" mass="11445">MSGILALIMLVYNSQLSLNEQFSPTSVIVPTIKQQMDLKPREIIVCIKAKFNIKVSYMKAWDARRKAIKAVFGSWEESYRTMNLFMEVAFAMTDTTNTNS</sequence>
<comment type="caution">
    <text evidence="2">The sequence shown here is derived from an EMBL/GenBank/DDBJ whole genome shotgun (WGS) entry which is preliminary data.</text>
</comment>
<keyword evidence="3" id="KW-1185">Reference proteome</keyword>
<name>A0ABD0U645_DENTH</name>
<dbReference type="AlphaFoldDB" id="A0ABD0U645"/>
<dbReference type="Proteomes" id="UP001552299">
    <property type="component" value="Unassembled WGS sequence"/>
</dbReference>
<dbReference type="EMBL" id="JANQDX010000017">
    <property type="protein sequence ID" value="KAL0907936.1"/>
    <property type="molecule type" value="Genomic_DNA"/>
</dbReference>
<proteinExistence type="predicted"/>
<evidence type="ECO:0000313" key="2">
    <source>
        <dbReference type="EMBL" id="KAL0907936.1"/>
    </source>
</evidence>
<reference evidence="2 3" key="1">
    <citation type="journal article" date="2024" name="Plant Biotechnol. J.">
        <title>Dendrobium thyrsiflorum genome and its molecular insights into genes involved in important horticultural traits.</title>
        <authorList>
            <person name="Chen B."/>
            <person name="Wang J.Y."/>
            <person name="Zheng P.J."/>
            <person name="Li K.L."/>
            <person name="Liang Y.M."/>
            <person name="Chen X.F."/>
            <person name="Zhang C."/>
            <person name="Zhao X."/>
            <person name="He X."/>
            <person name="Zhang G.Q."/>
            <person name="Liu Z.J."/>
            <person name="Xu Q."/>
        </authorList>
    </citation>
    <scope>NUCLEOTIDE SEQUENCE [LARGE SCALE GENOMIC DNA]</scope>
    <source>
        <strain evidence="2">GZMU011</strain>
    </source>
</reference>
<keyword evidence="1" id="KW-0732">Signal</keyword>